<evidence type="ECO:0000313" key="2">
    <source>
        <dbReference type="EMBL" id="MEQ2286956.1"/>
    </source>
</evidence>
<keyword evidence="3" id="KW-1185">Reference proteome</keyword>
<dbReference type="EMBL" id="JAHRIP010019201">
    <property type="protein sequence ID" value="MEQ2286956.1"/>
    <property type="molecule type" value="Genomic_DNA"/>
</dbReference>
<keyword evidence="1" id="KW-1133">Transmembrane helix</keyword>
<protein>
    <recommendedName>
        <fullName evidence="4">Secreted protein</fullName>
    </recommendedName>
</protein>
<dbReference type="Proteomes" id="UP001469553">
    <property type="component" value="Unassembled WGS sequence"/>
</dbReference>
<proteinExistence type="predicted"/>
<name>A0ABV0XZR5_9TELE</name>
<comment type="caution">
    <text evidence="2">The sequence shown here is derived from an EMBL/GenBank/DDBJ whole genome shotgun (WGS) entry which is preliminary data.</text>
</comment>
<keyword evidence="1" id="KW-0812">Transmembrane</keyword>
<gene>
    <name evidence="2" type="ORF">AMECASPLE_007644</name>
</gene>
<organism evidence="2 3">
    <name type="scientific">Ameca splendens</name>
    <dbReference type="NCBI Taxonomy" id="208324"/>
    <lineage>
        <taxon>Eukaryota</taxon>
        <taxon>Metazoa</taxon>
        <taxon>Chordata</taxon>
        <taxon>Craniata</taxon>
        <taxon>Vertebrata</taxon>
        <taxon>Euteleostomi</taxon>
        <taxon>Actinopterygii</taxon>
        <taxon>Neopterygii</taxon>
        <taxon>Teleostei</taxon>
        <taxon>Neoteleostei</taxon>
        <taxon>Acanthomorphata</taxon>
        <taxon>Ovalentaria</taxon>
        <taxon>Atherinomorphae</taxon>
        <taxon>Cyprinodontiformes</taxon>
        <taxon>Goodeidae</taxon>
        <taxon>Ameca</taxon>
    </lineage>
</organism>
<feature type="transmembrane region" description="Helical" evidence="1">
    <location>
        <begin position="6"/>
        <end position="27"/>
    </location>
</feature>
<reference evidence="2 3" key="1">
    <citation type="submission" date="2021-06" db="EMBL/GenBank/DDBJ databases">
        <authorList>
            <person name="Palmer J.M."/>
        </authorList>
    </citation>
    <scope>NUCLEOTIDE SEQUENCE [LARGE SCALE GENOMIC DNA]</scope>
    <source>
        <strain evidence="2 3">AS_MEX2019</strain>
        <tissue evidence="2">Muscle</tissue>
    </source>
</reference>
<evidence type="ECO:0008006" key="4">
    <source>
        <dbReference type="Google" id="ProtNLM"/>
    </source>
</evidence>
<evidence type="ECO:0000256" key="1">
    <source>
        <dbReference type="SAM" id="Phobius"/>
    </source>
</evidence>
<accession>A0ABV0XZR5</accession>
<keyword evidence="1" id="KW-0472">Membrane</keyword>
<evidence type="ECO:0000313" key="3">
    <source>
        <dbReference type="Proteomes" id="UP001469553"/>
    </source>
</evidence>
<sequence length="129" mass="14603">MWSVIYFVIVRGCMFVFVGFLLFFQLLGQSLCLSRAIETGFMELQRHCCPFFCSSHKQMKLQERFHFLQLLHNQAATLVQLISFIGVISAGEKQCLPRATTTGSVKEPVCFLTPQDPSRSHIIINISSG</sequence>